<protein>
    <submittedName>
        <fullName evidence="1">Uncharacterized protein</fullName>
    </submittedName>
</protein>
<sequence length="994" mass="112331">MEVDPPVDTAFPFQQRPANPSSTSNHTAGPVLSKEQQDLKDLAAYFPAFHPGRHVNFTDLLGYGGEIGGGQVGQYMEDPVGDQNRRRKIVDLDVTLIPEEGDDDLEGPPEDGPPVKKRITEWSQAIVKRNRNSDVLQGSGRFVELANKSLPHDEDVTKNKQTNKTEETEELSAVALLNWEDQIIWGIDVNGNPDRPRRTVRPGIRQINVELEKDDWLRDVEYGEGMQLDHDDAAEVSEEILIPLAAINPSLEALRLLHRPRIDHNGYHLDFFNFSNDHLYERLQPRKVTLRQTGAIELKHAGPANKLQMPFYKLDLSRDDLQHWHRPSLQFPTGIPLRFEKLVSTGRTKQQREAIKAMQRQGKKIEVEVPKTSKDLSMSDRAPFALFEYSEERPMMLSNFGMGSVMYNYYRKTNDEDEDLPKQNLGQMTILQPNDAQPYPLSIVKPGQTMRSLENNLIRAPVFEHQPEPTDFLVVRQTINGSTRYFIRQINHLFVVGQTYPHQHQIDPPTSNATRDRRTKRNRDLIRRLLLKNNDILKEKTMRSLFPRLHSRDVQNTYKTFMAVVPNSKEKSWRMLTTADPTSSNKKTLIDLDKQVFTPEESVVLHTTEVAERLLKDEGHELPADSKTEKSLAKSGPAVENDNEGEGKIQVTEVQLAPWYTSKAYIEKAKDPMTGATNAYALQLTGEGDPTGIKEGFSLVTLTRKQIGEITDQRNKERNAAIEKRASRHASGRGGKAQTSSKANNLKPIDWYRMDEERIWNVQRTALMSSVPARYTEKERAKHMAAEEERRQTLDGQETIYSGTTARLNPEMKLRITRQLPNGETRTEDVVGERLIMTYLERRLASAPADRMRDEIASVAQDPAVAELLSKKIRERIHLETTRIEKRNKKSDTVGKQQKVNTSRSFADKKSKGEITCSVCQQPGHTKAQRDVCPGRHTAFTKPTSMDQPLPTPGLSAGLASGLLTPGIAGPRTDGSSAGGSGFKLKFNLPTKQG</sequence>
<evidence type="ECO:0000313" key="1">
    <source>
        <dbReference type="EMBL" id="KAJ9117148.1"/>
    </source>
</evidence>
<dbReference type="EMBL" id="JASBWS010000002">
    <property type="protein sequence ID" value="KAJ9117148.1"/>
    <property type="molecule type" value="Genomic_DNA"/>
</dbReference>
<reference evidence="1" key="1">
    <citation type="submission" date="2023-04" db="EMBL/GenBank/DDBJ databases">
        <title>Draft Genome sequencing of Naganishia species isolated from polar environments using Oxford Nanopore Technology.</title>
        <authorList>
            <person name="Leo P."/>
            <person name="Venkateswaran K."/>
        </authorList>
    </citation>
    <scope>NUCLEOTIDE SEQUENCE</scope>
    <source>
        <strain evidence="1">MNA-CCFEE 5262</strain>
    </source>
</reference>
<evidence type="ECO:0000313" key="2">
    <source>
        <dbReference type="Proteomes" id="UP001230649"/>
    </source>
</evidence>
<gene>
    <name evidence="1" type="ORF">QFC20_000291</name>
</gene>
<dbReference type="Proteomes" id="UP001230649">
    <property type="component" value="Unassembled WGS sequence"/>
</dbReference>
<proteinExistence type="predicted"/>
<name>A0ACC2X070_9TREE</name>
<accession>A0ACC2X070</accession>
<comment type="caution">
    <text evidence="1">The sequence shown here is derived from an EMBL/GenBank/DDBJ whole genome shotgun (WGS) entry which is preliminary data.</text>
</comment>
<organism evidence="1 2">
    <name type="scientific">Naganishia adeliensis</name>
    <dbReference type="NCBI Taxonomy" id="92952"/>
    <lineage>
        <taxon>Eukaryota</taxon>
        <taxon>Fungi</taxon>
        <taxon>Dikarya</taxon>
        <taxon>Basidiomycota</taxon>
        <taxon>Agaricomycotina</taxon>
        <taxon>Tremellomycetes</taxon>
        <taxon>Filobasidiales</taxon>
        <taxon>Filobasidiaceae</taxon>
        <taxon>Naganishia</taxon>
    </lineage>
</organism>
<keyword evidence="2" id="KW-1185">Reference proteome</keyword>